<dbReference type="Proteomes" id="UP000199427">
    <property type="component" value="Unassembled WGS sequence"/>
</dbReference>
<proteinExistence type="predicted"/>
<protein>
    <submittedName>
        <fullName evidence="1">Uncharacterized protein</fullName>
    </submittedName>
</protein>
<dbReference type="EMBL" id="FOES01000063">
    <property type="protein sequence ID" value="SER23431.1"/>
    <property type="molecule type" value="Genomic_DNA"/>
</dbReference>
<organism evidence="1 2">
    <name type="scientific">Piscibacillus halophilus</name>
    <dbReference type="NCBI Taxonomy" id="571933"/>
    <lineage>
        <taxon>Bacteria</taxon>
        <taxon>Bacillati</taxon>
        <taxon>Bacillota</taxon>
        <taxon>Bacilli</taxon>
        <taxon>Bacillales</taxon>
        <taxon>Bacillaceae</taxon>
        <taxon>Piscibacillus</taxon>
    </lineage>
</organism>
<name>A0A1H9MIR0_9BACI</name>
<feature type="non-terminal residue" evidence="1">
    <location>
        <position position="1"/>
    </location>
</feature>
<evidence type="ECO:0000313" key="1">
    <source>
        <dbReference type="EMBL" id="SER23431.1"/>
    </source>
</evidence>
<accession>A0A1H9MIR0</accession>
<gene>
    <name evidence="1" type="ORF">SAMN05216362_16317</name>
</gene>
<dbReference type="AlphaFoldDB" id="A0A1H9MIR0"/>
<evidence type="ECO:0000313" key="2">
    <source>
        <dbReference type="Proteomes" id="UP000199427"/>
    </source>
</evidence>
<reference evidence="1 2" key="1">
    <citation type="submission" date="2016-10" db="EMBL/GenBank/DDBJ databases">
        <authorList>
            <person name="de Groot N.N."/>
        </authorList>
    </citation>
    <scope>NUCLEOTIDE SEQUENCE [LARGE SCALE GENOMIC DNA]</scope>
    <source>
        <strain evidence="1 2">DSM 21633</strain>
    </source>
</reference>
<sequence length="37" mass="4065">SISAKPTLLAKPTLKLIKDVYGLALPTELMAHFNIKQ</sequence>
<keyword evidence="2" id="KW-1185">Reference proteome</keyword>